<keyword evidence="1" id="KW-0472">Membrane</keyword>
<feature type="transmembrane region" description="Helical" evidence="1">
    <location>
        <begin position="69"/>
        <end position="90"/>
    </location>
</feature>
<organism evidence="2 3">
    <name type="scientific">Pythium oligandrum</name>
    <name type="common">Mycoparasitic fungus</name>
    <dbReference type="NCBI Taxonomy" id="41045"/>
    <lineage>
        <taxon>Eukaryota</taxon>
        <taxon>Sar</taxon>
        <taxon>Stramenopiles</taxon>
        <taxon>Oomycota</taxon>
        <taxon>Peronosporomycetes</taxon>
        <taxon>Pythiales</taxon>
        <taxon>Pythiaceae</taxon>
        <taxon>Pythium</taxon>
    </lineage>
</organism>
<evidence type="ECO:0000313" key="3">
    <source>
        <dbReference type="Proteomes" id="UP000794436"/>
    </source>
</evidence>
<dbReference type="OrthoDB" id="75652at2759"/>
<keyword evidence="3" id="KW-1185">Reference proteome</keyword>
<reference evidence="2" key="1">
    <citation type="submission" date="2019-03" db="EMBL/GenBank/DDBJ databases">
        <title>Long read genome sequence of the mycoparasitic Pythium oligandrum ATCC 38472 isolated from sugarbeet rhizosphere.</title>
        <authorList>
            <person name="Gaulin E."/>
        </authorList>
    </citation>
    <scope>NUCLEOTIDE SEQUENCE</scope>
    <source>
        <strain evidence="2">ATCC 38472_TT</strain>
    </source>
</reference>
<accession>A0A8K1FEG7</accession>
<proteinExistence type="predicted"/>
<sequence length="329" mass="37061">MVLSYMRRAAQRSVRASVGSRGLTSSSAVSTETRFSAVRPPAASVASLFSTQSQTRLAQTTPKYVANDVTGILAGVAVVGALIGVGKMWWDASSSPSDGVSGYKRYAKQEISRDDLAQFFTDLKASVQQLFKQLPEIDSAFREHLKTNNIELTEEGYKQSLLQQLFDVLQNIEQQVVASRGWDPESFALAMEKFEQDEVIAQLQLELQELMQSVFPPPEIPEHLTPETTLTIFRELIKGMEQAMKEMLSHARAEGITDATRAMEEFSQIYMDQVEQINFEQMKKHNVTTEVFNVALQKYHAENADFKKQVEKLYAEQAEVFKRMGLKVE</sequence>
<keyword evidence="1" id="KW-0812">Transmembrane</keyword>
<name>A0A8K1FEG7_PYTOL</name>
<evidence type="ECO:0000256" key="1">
    <source>
        <dbReference type="SAM" id="Phobius"/>
    </source>
</evidence>
<dbReference type="AlphaFoldDB" id="A0A8K1FEG7"/>
<dbReference type="EMBL" id="SPLM01000108">
    <property type="protein sequence ID" value="TMW60525.1"/>
    <property type="molecule type" value="Genomic_DNA"/>
</dbReference>
<protein>
    <submittedName>
        <fullName evidence="2">Uncharacterized protein</fullName>
    </submittedName>
</protein>
<gene>
    <name evidence="2" type="ORF">Poli38472_000567</name>
</gene>
<evidence type="ECO:0000313" key="2">
    <source>
        <dbReference type="EMBL" id="TMW60525.1"/>
    </source>
</evidence>
<keyword evidence="1" id="KW-1133">Transmembrane helix</keyword>
<dbReference type="Proteomes" id="UP000794436">
    <property type="component" value="Unassembled WGS sequence"/>
</dbReference>
<comment type="caution">
    <text evidence="2">The sequence shown here is derived from an EMBL/GenBank/DDBJ whole genome shotgun (WGS) entry which is preliminary data.</text>
</comment>